<evidence type="ECO:0000313" key="4">
    <source>
        <dbReference type="Proteomes" id="UP000318571"/>
    </source>
</evidence>
<keyword evidence="2" id="KW-0812">Transmembrane</keyword>
<feature type="region of interest" description="Disordered" evidence="1">
    <location>
        <begin position="1"/>
        <end position="21"/>
    </location>
</feature>
<feature type="region of interest" description="Disordered" evidence="1">
    <location>
        <begin position="122"/>
        <end position="143"/>
    </location>
</feature>
<feature type="compositionally biased region" description="Polar residues" evidence="1">
    <location>
        <begin position="432"/>
        <end position="445"/>
    </location>
</feature>
<keyword evidence="2" id="KW-1133">Transmembrane helix</keyword>
<evidence type="ECO:0000256" key="1">
    <source>
        <dbReference type="SAM" id="MobiDB-lite"/>
    </source>
</evidence>
<keyword evidence="2" id="KW-0472">Membrane</keyword>
<feature type="transmembrane region" description="Helical" evidence="2">
    <location>
        <begin position="297"/>
        <end position="320"/>
    </location>
</feature>
<feature type="compositionally biased region" description="Gly residues" evidence="1">
    <location>
        <begin position="133"/>
        <end position="143"/>
    </location>
</feature>
<feature type="compositionally biased region" description="Polar residues" evidence="1">
    <location>
        <begin position="547"/>
        <end position="557"/>
    </location>
</feature>
<reference evidence="3 4" key="1">
    <citation type="journal article" date="2018" name="Nat. Ecol. Evol.">
        <title>Genomic signatures of mitonuclear coevolution across populations of Tigriopus californicus.</title>
        <authorList>
            <person name="Barreto F.S."/>
            <person name="Watson E.T."/>
            <person name="Lima T.G."/>
            <person name="Willett C.S."/>
            <person name="Edmands S."/>
            <person name="Li W."/>
            <person name="Burton R.S."/>
        </authorList>
    </citation>
    <scope>NUCLEOTIDE SEQUENCE [LARGE SCALE GENOMIC DNA]</scope>
    <source>
        <strain evidence="3 4">San Diego</strain>
    </source>
</reference>
<feature type="compositionally biased region" description="Polar residues" evidence="1">
    <location>
        <begin position="568"/>
        <end position="582"/>
    </location>
</feature>
<protein>
    <recommendedName>
        <fullName evidence="5">MARVEL domain-containing protein</fullName>
    </recommendedName>
</protein>
<feature type="compositionally biased region" description="Basic residues" evidence="1">
    <location>
        <begin position="79"/>
        <end position="90"/>
    </location>
</feature>
<proteinExistence type="predicted"/>
<feature type="compositionally biased region" description="Polar residues" evidence="1">
    <location>
        <begin position="512"/>
        <end position="521"/>
    </location>
</feature>
<feature type="compositionally biased region" description="Low complexity" evidence="1">
    <location>
        <begin position="641"/>
        <end position="653"/>
    </location>
</feature>
<name>A0A553N7I3_TIGCA</name>
<feature type="transmembrane region" description="Helical" evidence="2">
    <location>
        <begin position="219"/>
        <end position="241"/>
    </location>
</feature>
<feature type="transmembrane region" description="Helical" evidence="2">
    <location>
        <begin position="177"/>
        <end position="199"/>
    </location>
</feature>
<feature type="compositionally biased region" description="Polar residues" evidence="1">
    <location>
        <begin position="710"/>
        <end position="719"/>
    </location>
</feature>
<evidence type="ECO:0008006" key="5">
    <source>
        <dbReference type="Google" id="ProtNLM"/>
    </source>
</evidence>
<comment type="caution">
    <text evidence="3">The sequence shown here is derived from an EMBL/GenBank/DDBJ whole genome shotgun (WGS) entry which is preliminary data.</text>
</comment>
<evidence type="ECO:0000256" key="2">
    <source>
        <dbReference type="SAM" id="Phobius"/>
    </source>
</evidence>
<evidence type="ECO:0000313" key="3">
    <source>
        <dbReference type="EMBL" id="TRY61397.1"/>
    </source>
</evidence>
<organism evidence="3 4">
    <name type="scientific">Tigriopus californicus</name>
    <name type="common">Marine copepod</name>
    <dbReference type="NCBI Taxonomy" id="6832"/>
    <lineage>
        <taxon>Eukaryota</taxon>
        <taxon>Metazoa</taxon>
        <taxon>Ecdysozoa</taxon>
        <taxon>Arthropoda</taxon>
        <taxon>Crustacea</taxon>
        <taxon>Multicrustacea</taxon>
        <taxon>Hexanauplia</taxon>
        <taxon>Copepoda</taxon>
        <taxon>Harpacticoida</taxon>
        <taxon>Harpacticidae</taxon>
        <taxon>Tigriopus</taxon>
    </lineage>
</organism>
<gene>
    <name evidence="3" type="ORF">TCAL_11331</name>
</gene>
<accession>A0A553N7I3</accession>
<dbReference type="EMBL" id="VCGU01000459">
    <property type="protein sequence ID" value="TRY61397.1"/>
    <property type="molecule type" value="Genomic_DNA"/>
</dbReference>
<sequence length="732" mass="78912">MESGGNGSLGRYSVGTDISGGSAATRHWVNSVSDIYGPDEIEELLEDLNRLELAAFETEDIQDFDIDGSQVGSVTAQNKRGRRKYPRPRSNRGNIADEISGPGSPTFSVNSWDSHAVYQHYHEPRDGDEDDAGGGGGGGGHGVEEGMGNGQGLFIMRRMHSILCFCDISTFKNPRTLIRVLFVLTCTACLLCLFTAPTAPGSWDNLEYYVPNLSHLPKLRFLMFICIFSILFTMFVLFLNISHVNALIPLDLGFLQSVVYASLTLAFIVSSALVLHVHTSRQSTIWSLEPFWTRSHLLIASILGFICSLEAFLCIFNCHLKRKAYEKVLLQESSTHFTLHETATNKGGCPPIQSGPSAPPVNSRSHSTNEAAPITAQTPEGQKSISHPFTHHNPSQSLAMKQSKPAPLLNPAEQYLVNENYRQETAAPLGSGPQTRHLSDQSTKSKSFDPERTESDNRHRSKTSSDIAQSNASQVPSNVSQKPVRHGTKAEGLSSSSSSSYSQTPKLPPPSSSTANPSGSLVKSAGAPLLAKSKQSSQMQSTSFTTRVSQPSTSGDPQNMPKPKDSLGNVSSPLDDTPTQTVIKALVQPEPFSGKQNDFSTKHPPENVEHVKKNNANGVPSRDTGAIPKKKATAQNPIGPSSHSSSSAAVMVSKQPHQPSTSSSKKTSTNHLDEIITIPMDDDMLPDSATKMPSTSSSSKPPHHRGLNGDSVNGRTGSETDPAGSRNVKKLK</sequence>
<feature type="region of interest" description="Disordered" evidence="1">
    <location>
        <begin position="341"/>
        <end position="404"/>
    </location>
</feature>
<feature type="compositionally biased region" description="Low complexity" evidence="1">
    <location>
        <begin position="660"/>
        <end position="669"/>
    </location>
</feature>
<feature type="region of interest" description="Disordered" evidence="1">
    <location>
        <begin position="67"/>
        <end position="105"/>
    </location>
</feature>
<keyword evidence="4" id="KW-1185">Reference proteome</keyword>
<dbReference type="AlphaFoldDB" id="A0A553N7I3"/>
<feature type="compositionally biased region" description="Polar residues" evidence="1">
    <location>
        <begin position="464"/>
        <end position="481"/>
    </location>
</feature>
<feature type="compositionally biased region" description="Polar residues" evidence="1">
    <location>
        <begin position="354"/>
        <end position="400"/>
    </location>
</feature>
<feature type="region of interest" description="Disordered" evidence="1">
    <location>
        <begin position="426"/>
        <end position="732"/>
    </location>
</feature>
<feature type="compositionally biased region" description="Basic and acidic residues" evidence="1">
    <location>
        <begin position="446"/>
        <end position="458"/>
    </location>
</feature>
<feature type="compositionally biased region" description="Low complexity" evidence="1">
    <location>
        <begin position="533"/>
        <end position="546"/>
    </location>
</feature>
<feature type="compositionally biased region" description="Basic and acidic residues" evidence="1">
    <location>
        <begin position="600"/>
        <end position="612"/>
    </location>
</feature>
<feature type="transmembrane region" description="Helical" evidence="2">
    <location>
        <begin position="253"/>
        <end position="277"/>
    </location>
</feature>
<dbReference type="Proteomes" id="UP000318571">
    <property type="component" value="Chromosome 8"/>
</dbReference>
<feature type="compositionally biased region" description="Low complexity" evidence="1">
    <location>
        <begin position="688"/>
        <end position="700"/>
    </location>
</feature>